<dbReference type="PANTHER" id="PTHR14614">
    <property type="entry name" value="HEPATOCELLULAR CARCINOMA-ASSOCIATED ANTIGEN"/>
    <property type="match status" value="1"/>
</dbReference>
<dbReference type="InterPro" id="IPR029063">
    <property type="entry name" value="SAM-dependent_MTases_sf"/>
</dbReference>
<keyword evidence="2" id="KW-1185">Reference proteome</keyword>
<dbReference type="Gene3D" id="3.40.50.150">
    <property type="entry name" value="Vaccinia Virus protein VP39"/>
    <property type="match status" value="2"/>
</dbReference>
<dbReference type="Proteomes" id="UP001054902">
    <property type="component" value="Unassembled WGS sequence"/>
</dbReference>
<dbReference type="Pfam" id="PF10294">
    <property type="entry name" value="Methyltransf_16"/>
    <property type="match status" value="2"/>
</dbReference>
<evidence type="ECO:0008006" key="3">
    <source>
        <dbReference type="Google" id="ProtNLM"/>
    </source>
</evidence>
<evidence type="ECO:0000313" key="1">
    <source>
        <dbReference type="EMBL" id="GFH45911.1"/>
    </source>
</evidence>
<gene>
    <name evidence="1" type="ORF">CTEN210_02385</name>
</gene>
<name>A0AAD3CHG3_9STRA</name>
<reference evidence="1 2" key="1">
    <citation type="journal article" date="2021" name="Sci. Rep.">
        <title>The genome of the diatom Chaetoceros tenuissimus carries an ancient integrated fragment of an extant virus.</title>
        <authorList>
            <person name="Hongo Y."/>
            <person name="Kimura K."/>
            <person name="Takaki Y."/>
            <person name="Yoshida Y."/>
            <person name="Baba S."/>
            <person name="Kobayashi G."/>
            <person name="Nagasaki K."/>
            <person name="Hano T."/>
            <person name="Tomaru Y."/>
        </authorList>
    </citation>
    <scope>NUCLEOTIDE SEQUENCE [LARGE SCALE GENOMIC DNA]</scope>
    <source>
        <strain evidence="1 2">NIES-3715</strain>
    </source>
</reference>
<dbReference type="EMBL" id="BLLK01000022">
    <property type="protein sequence ID" value="GFH45911.1"/>
    <property type="molecule type" value="Genomic_DNA"/>
</dbReference>
<accession>A0AAD3CHG3</accession>
<sequence>MKRDKVWYEYNIHGDDVHDEGFNLFEPDPEDKYEILEWNFDGLPTITLRGNAEDYTNSTGMTVWAGAELLAEYLLRNRQLVKKKKCLEIGSGLGLCGIIAFHLGADTVCLSDGDITVLENLRFNIQNLCQEQEGAIHCPQLIWGQDLQEFQNEYGVQDIIFATDCGYITKSLIPMFETVYTLLNPDGGIFLFVNKCSSQASMDFILEKAKECGLEMYDRGSTEKENNTEDEQIYTFRRKRTILEDKEWREYHINGDDVHDEAFNLFASPEEKYQMLEWNYPNVPTIRLRGNADDYTNSTGMTIWTGAEVMCDFLIENIEVFKGKKVLELGCGLGLVSILAFHLGAKSVCITDGDIDVMRNLRFNIEESRADFRHRGKNSLQISCPQLIWGKDIDTFQEAYGKFDVIIAADCSYITKSIMPMFETINKLLEPKTGRLLFNHVSSSLTDMEYMLESADKCNLDLVSAKEYETGDEDGVNFDRPKCVRVFKLRET</sequence>
<protein>
    <recommendedName>
        <fullName evidence="3">Calmodulin-lysine N-methyltransferase</fullName>
    </recommendedName>
</protein>
<organism evidence="1 2">
    <name type="scientific">Chaetoceros tenuissimus</name>
    <dbReference type="NCBI Taxonomy" id="426638"/>
    <lineage>
        <taxon>Eukaryota</taxon>
        <taxon>Sar</taxon>
        <taxon>Stramenopiles</taxon>
        <taxon>Ochrophyta</taxon>
        <taxon>Bacillariophyta</taxon>
        <taxon>Coscinodiscophyceae</taxon>
        <taxon>Chaetocerotophycidae</taxon>
        <taxon>Chaetocerotales</taxon>
        <taxon>Chaetocerotaceae</taxon>
        <taxon>Chaetoceros</taxon>
    </lineage>
</organism>
<dbReference type="CDD" id="cd02440">
    <property type="entry name" value="AdoMet_MTases"/>
    <property type="match status" value="1"/>
</dbReference>
<dbReference type="InterPro" id="IPR019410">
    <property type="entry name" value="Methyltransf_16"/>
</dbReference>
<proteinExistence type="predicted"/>
<comment type="caution">
    <text evidence="1">The sequence shown here is derived from an EMBL/GenBank/DDBJ whole genome shotgun (WGS) entry which is preliminary data.</text>
</comment>
<evidence type="ECO:0000313" key="2">
    <source>
        <dbReference type="Proteomes" id="UP001054902"/>
    </source>
</evidence>
<dbReference type="SUPFAM" id="SSF53335">
    <property type="entry name" value="S-adenosyl-L-methionine-dependent methyltransferases"/>
    <property type="match status" value="2"/>
</dbReference>
<dbReference type="AlphaFoldDB" id="A0AAD3CHG3"/>
<dbReference type="PANTHER" id="PTHR14614:SF132">
    <property type="entry name" value="PROTEIN-LYSINE METHYLTRANSFERASE C42C1.13"/>
    <property type="match status" value="1"/>
</dbReference>